<evidence type="ECO:0000256" key="1">
    <source>
        <dbReference type="SAM" id="MobiDB-lite"/>
    </source>
</evidence>
<reference evidence="2" key="1">
    <citation type="journal article" date="2021" name="bioRxiv">
        <title>Whole Genome Assembly and Annotation of Northern Wild Rice, Zizania palustris L., Supports a Whole Genome Duplication in the Zizania Genus.</title>
        <authorList>
            <person name="Haas M."/>
            <person name="Kono T."/>
            <person name="Macchietto M."/>
            <person name="Millas R."/>
            <person name="McGilp L."/>
            <person name="Shao M."/>
            <person name="Duquette J."/>
            <person name="Hirsch C.N."/>
            <person name="Kimball J."/>
        </authorList>
    </citation>
    <scope>NUCLEOTIDE SEQUENCE</scope>
    <source>
        <tissue evidence="2">Fresh leaf tissue</tissue>
    </source>
</reference>
<organism evidence="2 3">
    <name type="scientific">Zizania palustris</name>
    <name type="common">Northern wild rice</name>
    <dbReference type="NCBI Taxonomy" id="103762"/>
    <lineage>
        <taxon>Eukaryota</taxon>
        <taxon>Viridiplantae</taxon>
        <taxon>Streptophyta</taxon>
        <taxon>Embryophyta</taxon>
        <taxon>Tracheophyta</taxon>
        <taxon>Spermatophyta</taxon>
        <taxon>Magnoliopsida</taxon>
        <taxon>Liliopsida</taxon>
        <taxon>Poales</taxon>
        <taxon>Poaceae</taxon>
        <taxon>BOP clade</taxon>
        <taxon>Oryzoideae</taxon>
        <taxon>Oryzeae</taxon>
        <taxon>Zizaniinae</taxon>
        <taxon>Zizania</taxon>
    </lineage>
</organism>
<dbReference type="EMBL" id="JAAALK010000287">
    <property type="protein sequence ID" value="KAG8060150.1"/>
    <property type="molecule type" value="Genomic_DNA"/>
</dbReference>
<evidence type="ECO:0000313" key="3">
    <source>
        <dbReference type="Proteomes" id="UP000729402"/>
    </source>
</evidence>
<feature type="region of interest" description="Disordered" evidence="1">
    <location>
        <begin position="1"/>
        <end position="32"/>
    </location>
</feature>
<reference evidence="2" key="2">
    <citation type="submission" date="2021-02" db="EMBL/GenBank/DDBJ databases">
        <authorList>
            <person name="Kimball J.A."/>
            <person name="Haas M.W."/>
            <person name="Macchietto M."/>
            <person name="Kono T."/>
            <person name="Duquette J."/>
            <person name="Shao M."/>
        </authorList>
    </citation>
    <scope>NUCLEOTIDE SEQUENCE</scope>
    <source>
        <tissue evidence="2">Fresh leaf tissue</tissue>
    </source>
</reference>
<gene>
    <name evidence="2" type="ORF">GUJ93_ZPchr0002g23478</name>
</gene>
<proteinExistence type="predicted"/>
<feature type="compositionally biased region" description="Acidic residues" evidence="1">
    <location>
        <begin position="18"/>
        <end position="27"/>
    </location>
</feature>
<dbReference type="AlphaFoldDB" id="A0A8J5VC43"/>
<keyword evidence="3" id="KW-1185">Reference proteome</keyword>
<protein>
    <submittedName>
        <fullName evidence="2">Uncharacterized protein</fullName>
    </submittedName>
</protein>
<dbReference type="Proteomes" id="UP000729402">
    <property type="component" value="Unassembled WGS sequence"/>
</dbReference>
<evidence type="ECO:0000313" key="2">
    <source>
        <dbReference type="EMBL" id="KAG8060150.1"/>
    </source>
</evidence>
<accession>A0A8J5VC43</accession>
<name>A0A8J5VC43_ZIZPA</name>
<sequence length="77" mass="8442">MEAEAEAGGSFDPRELVSTDDEIDYSVEPEGKGGVLTPCSAAPLVSLPRALDCQSYKDLVEPRPWRTWDVQDFLALT</sequence>
<comment type="caution">
    <text evidence="2">The sequence shown here is derived from an EMBL/GenBank/DDBJ whole genome shotgun (WGS) entry which is preliminary data.</text>
</comment>